<organism evidence="1 2">
    <name type="scientific">Botrytis fragariae</name>
    <dbReference type="NCBI Taxonomy" id="1964551"/>
    <lineage>
        <taxon>Eukaryota</taxon>
        <taxon>Fungi</taxon>
        <taxon>Dikarya</taxon>
        <taxon>Ascomycota</taxon>
        <taxon>Pezizomycotina</taxon>
        <taxon>Leotiomycetes</taxon>
        <taxon>Helotiales</taxon>
        <taxon>Sclerotiniaceae</taxon>
        <taxon>Botrytis</taxon>
    </lineage>
</organism>
<dbReference type="AlphaFoldDB" id="A0A8H6EDR9"/>
<name>A0A8H6EDR9_9HELO</name>
<dbReference type="GeneID" id="59266261"/>
<accession>A0A8H6EDR9</accession>
<evidence type="ECO:0000313" key="1">
    <source>
        <dbReference type="EMBL" id="KAF5868604.1"/>
    </source>
</evidence>
<sequence>MAQIYRNARQTVVYLGSSTPQIDQLFGTIQAKKFMMSIADANAVFVSAVRYVVFSVIPPRLWEVLYHSEVKDPTLKTKSLPSWVSNWTLDKDSLPDPPWFYVDKYEIVDPSSEDSDNSKILG</sequence>
<comment type="caution">
    <text evidence="1">The sequence shown here is derived from an EMBL/GenBank/DDBJ whole genome shotgun (WGS) entry which is preliminary data.</text>
</comment>
<dbReference type="RefSeq" id="XP_037187553.1">
    <property type="nucleotide sequence ID" value="XM_037342569.1"/>
</dbReference>
<dbReference type="OrthoDB" id="10534961at2759"/>
<evidence type="ECO:0000313" key="2">
    <source>
        <dbReference type="Proteomes" id="UP000531561"/>
    </source>
</evidence>
<gene>
    <name evidence="1" type="ORF">Bfra_012251</name>
</gene>
<reference evidence="1 2" key="1">
    <citation type="journal article" date="2020" name="Phytopathology">
        <title>A high-quality genome resource of Botrytis fragariae, a new and rapidly spreading fungal pathogen causing strawberry gray mold in the U.S.A.</title>
        <authorList>
            <person name="Wu Y."/>
            <person name="Saski C.A."/>
            <person name="Schnabel G."/>
            <person name="Xiao S."/>
            <person name="Hu M."/>
        </authorList>
    </citation>
    <scope>NUCLEOTIDE SEQUENCE [LARGE SCALE GENOMIC DNA]</scope>
    <source>
        <strain evidence="1 2">BVB16</strain>
    </source>
</reference>
<keyword evidence="2" id="KW-1185">Reference proteome</keyword>
<dbReference type="Proteomes" id="UP000531561">
    <property type="component" value="Unassembled WGS sequence"/>
</dbReference>
<proteinExistence type="predicted"/>
<dbReference type="EMBL" id="JABFCT010000021">
    <property type="protein sequence ID" value="KAF5868604.1"/>
    <property type="molecule type" value="Genomic_DNA"/>
</dbReference>
<protein>
    <submittedName>
        <fullName evidence="1">Uncharacterized protein</fullName>
    </submittedName>
</protein>